<dbReference type="Proteomes" id="UP000814353">
    <property type="component" value="Unassembled WGS sequence"/>
</dbReference>
<keyword evidence="1" id="KW-1133">Transmembrane helix</keyword>
<feature type="chain" id="PRO_5030517525" evidence="2">
    <location>
        <begin position="29"/>
        <end position="616"/>
    </location>
</feature>
<dbReference type="CDD" id="cd00198">
    <property type="entry name" value="vWFA"/>
    <property type="match status" value="1"/>
</dbReference>
<dbReference type="PROSITE" id="PS50234">
    <property type="entry name" value="VWFA"/>
    <property type="match status" value="1"/>
</dbReference>
<keyword evidence="1" id="KW-0812">Transmembrane</keyword>
<feature type="transmembrane region" description="Helical" evidence="1">
    <location>
        <begin position="580"/>
        <end position="599"/>
    </location>
</feature>
<gene>
    <name evidence="4" type="ORF">H1D44_07055</name>
    <name evidence="5" type="ORF">HOP48_08225</name>
</gene>
<evidence type="ECO:0000313" key="5">
    <source>
        <dbReference type="EMBL" id="MCG6661538.1"/>
    </source>
</evidence>
<keyword evidence="1" id="KW-0472">Membrane</keyword>
<dbReference type="InterPro" id="IPR036465">
    <property type="entry name" value="vWFA_dom_sf"/>
</dbReference>
<reference evidence="5 7" key="1">
    <citation type="submission" date="2020-05" db="EMBL/GenBank/DDBJ databases">
        <title>Comparative genomic analysis of denitrifying bacteria from Halomonas genus.</title>
        <authorList>
            <person name="Wang L."/>
            <person name="Shao Z."/>
        </authorList>
    </citation>
    <scope>NUCLEOTIDE SEQUENCE [LARGE SCALE GENOMIC DNA]</scope>
    <source>
        <strain evidence="5 7">DSM 17331</strain>
    </source>
</reference>
<dbReference type="AlphaFoldDB" id="A0A7V9W083"/>
<dbReference type="Gene3D" id="3.40.50.410">
    <property type="entry name" value="von Willebrand factor, type A domain"/>
    <property type="match status" value="1"/>
</dbReference>
<comment type="caution">
    <text evidence="4">The sequence shown here is derived from an EMBL/GenBank/DDBJ whole genome shotgun (WGS) entry which is preliminary data.</text>
</comment>
<evidence type="ECO:0000256" key="2">
    <source>
        <dbReference type="SAM" id="SignalP"/>
    </source>
</evidence>
<feature type="signal peptide" evidence="2">
    <location>
        <begin position="1"/>
        <end position="28"/>
    </location>
</feature>
<evidence type="ECO:0000256" key="1">
    <source>
        <dbReference type="SAM" id="Phobius"/>
    </source>
</evidence>
<dbReference type="PROSITE" id="PS51257">
    <property type="entry name" value="PROKAR_LIPOPROTEIN"/>
    <property type="match status" value="1"/>
</dbReference>
<dbReference type="EMBL" id="JABFUB010000005">
    <property type="protein sequence ID" value="MCG6661538.1"/>
    <property type="molecule type" value="Genomic_DNA"/>
</dbReference>
<protein>
    <submittedName>
        <fullName evidence="4">VWA domain-containing protein</fullName>
    </submittedName>
</protein>
<evidence type="ECO:0000259" key="3">
    <source>
        <dbReference type="PROSITE" id="PS50234"/>
    </source>
</evidence>
<dbReference type="SUPFAM" id="SSF53300">
    <property type="entry name" value="vWA-like"/>
    <property type="match status" value="1"/>
</dbReference>
<keyword evidence="2" id="KW-0732">Signal</keyword>
<accession>A0A7V9W083</accession>
<evidence type="ECO:0000313" key="6">
    <source>
        <dbReference type="Proteomes" id="UP000518091"/>
    </source>
</evidence>
<dbReference type="Proteomes" id="UP000518091">
    <property type="component" value="Unassembled WGS sequence"/>
</dbReference>
<evidence type="ECO:0000313" key="7">
    <source>
        <dbReference type="Proteomes" id="UP000814353"/>
    </source>
</evidence>
<sequence>MGRVWNKVSCWLAGLAGCMILSSHLMVAASEEHPEIHVIIDVSGSMRHNDPDQLAAEALELLVALVPTGARAGVWTFGERVTNPLPVAPVNQEWRDRAGTLAPLLVDYEQFTDIESAVRRAASAEPAGDRRHLLLLTDGVIDLPAWRGSKPTIDQASRAALLEEYAPRLAEEGVVVHAIAFSEEADLDLVERLAQTTGGLSAPVTEPDALLTAFLDIVDRIFPSDGVPVTDERFVIESGLRGFTALLFRGEESATLVGPDGRRYSADSPPEGAAWRSESRYELIQVPDPQPGQWRLEGDAGQKSRITVEAPLRLSTSGVPSTLYLGFDVPIEAWLAREDEPVGADELPAHLRLTAELRGEAGVVQSAVVLRQEESRFVGRLPAPALGGTAHFMVRAEGQGFRRQRSQAVNVLPAIAARHDEGSQAVVLTAEHPELDRHNTRLFGQLQGLQLDAEPQAERRWAMPLPELNTMLSVPLVLRAEVTLEGEVRELPLPRLVLHPSVATAIDQVDAAAALDVTRFHEELSPVREPRETSSPLPEPIERAGRQVQALPRIAQERWREWRPVMARPLEDAIRNPRQGWMVLAGGSLLLLLAGAILWRMASHRRRSGAREEPHV</sequence>
<organism evidence="4 6">
    <name type="scientific">Billgrantia kenyensis</name>
    <dbReference type="NCBI Taxonomy" id="321266"/>
    <lineage>
        <taxon>Bacteria</taxon>
        <taxon>Pseudomonadati</taxon>
        <taxon>Pseudomonadota</taxon>
        <taxon>Gammaproteobacteria</taxon>
        <taxon>Oceanospirillales</taxon>
        <taxon>Halomonadaceae</taxon>
        <taxon>Billgrantia</taxon>
    </lineage>
</organism>
<dbReference type="SMART" id="SM00327">
    <property type="entry name" value="VWA"/>
    <property type="match status" value="1"/>
</dbReference>
<proteinExistence type="predicted"/>
<feature type="domain" description="VWFA" evidence="3">
    <location>
        <begin position="35"/>
        <end position="221"/>
    </location>
</feature>
<dbReference type="EMBL" id="JACEFT010000005">
    <property type="protein sequence ID" value="MBA2778657.1"/>
    <property type="molecule type" value="Genomic_DNA"/>
</dbReference>
<dbReference type="Pfam" id="PF13519">
    <property type="entry name" value="VWA_2"/>
    <property type="match status" value="1"/>
</dbReference>
<reference evidence="4 6" key="2">
    <citation type="submission" date="2020-07" db="EMBL/GenBank/DDBJ databases">
        <title>Identification of Halomonas strains.</title>
        <authorList>
            <person name="Xiao Z."/>
            <person name="Shen J."/>
        </authorList>
    </citation>
    <scope>NUCLEOTIDE SEQUENCE [LARGE SCALE GENOMIC DNA]</scope>
    <source>
        <strain evidence="4 6">DSM 17331</strain>
    </source>
</reference>
<dbReference type="InterPro" id="IPR002035">
    <property type="entry name" value="VWF_A"/>
</dbReference>
<keyword evidence="7" id="KW-1185">Reference proteome</keyword>
<name>A0A7V9W083_9GAMM</name>
<dbReference type="RefSeq" id="WP_181514134.1">
    <property type="nucleotide sequence ID" value="NZ_JABFUB010000005.1"/>
</dbReference>
<evidence type="ECO:0000313" key="4">
    <source>
        <dbReference type="EMBL" id="MBA2778657.1"/>
    </source>
</evidence>